<evidence type="ECO:0000313" key="2">
    <source>
        <dbReference type="Proteomes" id="UP000095766"/>
    </source>
</evidence>
<proteinExistence type="predicted"/>
<sequence length="140" mass="16065">MDKFIKNLIEGNNFPPKGSVAFTSSDHVRFQNNQDISGHNYGANRRLVIEKNIEDGEGYTVTMFNLDGIHPLWQNNIQMSPKRMRITNVSDNIVQLRGYGYDSMGTSFADYGVVLLIENEEIIRAQLNMYDRNISIVYLK</sequence>
<evidence type="ECO:0000313" key="1">
    <source>
        <dbReference type="EMBL" id="CUQ33447.1"/>
    </source>
</evidence>
<name>A0A174VM25_BACUN</name>
<dbReference type="GeneID" id="93447410"/>
<dbReference type="Proteomes" id="UP000095766">
    <property type="component" value="Unassembled WGS sequence"/>
</dbReference>
<protein>
    <submittedName>
        <fullName evidence="1">Uncharacterized protein</fullName>
    </submittedName>
</protein>
<gene>
    <name evidence="1" type="ORF">ERS852510_04014</name>
</gene>
<dbReference type="RefSeq" id="WP_007835281.1">
    <property type="nucleotide sequence ID" value="NZ_CZAO01000029.1"/>
</dbReference>
<reference evidence="1 2" key="1">
    <citation type="submission" date="2015-09" db="EMBL/GenBank/DDBJ databases">
        <authorList>
            <consortium name="Pathogen Informatics"/>
        </authorList>
    </citation>
    <scope>NUCLEOTIDE SEQUENCE [LARGE SCALE GENOMIC DNA]</scope>
    <source>
        <strain evidence="1 2">2789STDY5834898</strain>
    </source>
</reference>
<dbReference type="AlphaFoldDB" id="A0A174VM25"/>
<organism evidence="1 2">
    <name type="scientific">Bacteroides uniformis</name>
    <dbReference type="NCBI Taxonomy" id="820"/>
    <lineage>
        <taxon>Bacteria</taxon>
        <taxon>Pseudomonadati</taxon>
        <taxon>Bacteroidota</taxon>
        <taxon>Bacteroidia</taxon>
        <taxon>Bacteroidales</taxon>
        <taxon>Bacteroidaceae</taxon>
        <taxon>Bacteroides</taxon>
    </lineage>
</organism>
<dbReference type="EMBL" id="CZAO01000029">
    <property type="protein sequence ID" value="CUQ33447.1"/>
    <property type="molecule type" value="Genomic_DNA"/>
</dbReference>
<accession>A0A174VM25</accession>